<gene>
    <name evidence="2" type="ORF">J2S15_002476</name>
</gene>
<proteinExistence type="predicted"/>
<dbReference type="InterPro" id="IPR010095">
    <property type="entry name" value="Cas12f1-like_TNB"/>
</dbReference>
<dbReference type="RefSeq" id="WP_307408702.1">
    <property type="nucleotide sequence ID" value="NZ_JAUSUR010000004.1"/>
</dbReference>
<name>A0ABU0E493_9FIRM</name>
<reference evidence="2 3" key="1">
    <citation type="submission" date="2023-07" db="EMBL/GenBank/DDBJ databases">
        <title>Genomic Encyclopedia of Type Strains, Phase IV (KMG-IV): sequencing the most valuable type-strain genomes for metagenomic binning, comparative biology and taxonomic classification.</title>
        <authorList>
            <person name="Goeker M."/>
        </authorList>
    </citation>
    <scope>NUCLEOTIDE SEQUENCE [LARGE SCALE GENOMIC DNA]</scope>
    <source>
        <strain evidence="2 3">DSM 16784</strain>
    </source>
</reference>
<keyword evidence="3" id="KW-1185">Reference proteome</keyword>
<sequence length="482" mass="57486">MPKTISQSQRFYLKDLSESQVNCIHHDLKVYSRMYRYTYRRCYDDTFYNVKMGKGFQKKLKARYGTSDYMPLSVISDVKAKIKTSIQTQKFHEKRVTREHKNIQNKYKKVEKQYLQFKKVHNSLIAISQGKNENLHIFKGCGFSYTKHNTVIVDGIEMNLYLFEELYIKVMMKCLNHRLKMLLWKMKRKKQEIANYKKHPKQICFGSSRLFKAQYTKEEYINNHQKWREDYLHQRNKQMVIQGRRQGKYGNNLFKYELDSNTMMYRGIKETIYLPIQFHYQKELLEEKVKLKHNTPGKAICYVLEHHRNYFIIKAVLELPEKETTTTKEDGVVGIDINVDHIALTVTNKHGNIINTRKINYRLKRKTSNQRLWILREVSKEVINICKQHQKTLIIENLNFTHKKQQMKYNKKRVNEVLSNFAYMKIVETIESRAYKEAVAVERVNPAYTSKIGKEKYQQSKGLSTHLAASYVIARRGMSFAD</sequence>
<dbReference type="NCBIfam" id="TIGR01766">
    <property type="entry name" value="IS200/IS605 family accessory protein TnpB-like domain"/>
    <property type="match status" value="1"/>
</dbReference>
<comment type="caution">
    <text evidence="2">The sequence shown here is derived from an EMBL/GenBank/DDBJ whole genome shotgun (WGS) entry which is preliminary data.</text>
</comment>
<keyword evidence="1" id="KW-0238">DNA-binding</keyword>
<evidence type="ECO:0000256" key="1">
    <source>
        <dbReference type="ARBA" id="ARBA00023125"/>
    </source>
</evidence>
<protein>
    <submittedName>
        <fullName evidence="2">IS605 OrfB family transposase</fullName>
    </submittedName>
</protein>
<dbReference type="EMBL" id="JAUSUR010000004">
    <property type="protein sequence ID" value="MDQ0361726.1"/>
    <property type="molecule type" value="Genomic_DNA"/>
</dbReference>
<evidence type="ECO:0000313" key="2">
    <source>
        <dbReference type="EMBL" id="MDQ0361726.1"/>
    </source>
</evidence>
<organism evidence="2 3">
    <name type="scientific">Breznakia pachnodae</name>
    <dbReference type="NCBI Taxonomy" id="265178"/>
    <lineage>
        <taxon>Bacteria</taxon>
        <taxon>Bacillati</taxon>
        <taxon>Bacillota</taxon>
        <taxon>Erysipelotrichia</taxon>
        <taxon>Erysipelotrichales</taxon>
        <taxon>Erysipelotrichaceae</taxon>
        <taxon>Breznakia</taxon>
    </lineage>
</organism>
<dbReference type="Proteomes" id="UP001230220">
    <property type="component" value="Unassembled WGS sequence"/>
</dbReference>
<accession>A0ABU0E493</accession>
<evidence type="ECO:0000313" key="3">
    <source>
        <dbReference type="Proteomes" id="UP001230220"/>
    </source>
</evidence>